<name>A0ABT3TG77_9GAMM</name>
<sequence>MKSKIDQIIIGVSTLFFPSLAFSYLDPGTGSMILQSLIAVIAVSWFALKTYWYKITSFFGGKKPADLLEEDESETKQSD</sequence>
<feature type="transmembrane region" description="Helical" evidence="1">
    <location>
        <begin position="7"/>
        <end position="25"/>
    </location>
</feature>
<dbReference type="EMBL" id="SHNN01000002">
    <property type="protein sequence ID" value="MCX2981308.1"/>
    <property type="molecule type" value="Genomic_DNA"/>
</dbReference>
<protein>
    <submittedName>
        <fullName evidence="2">Uncharacterized protein</fullName>
    </submittedName>
</protein>
<evidence type="ECO:0000313" key="2">
    <source>
        <dbReference type="EMBL" id="MCX2981308.1"/>
    </source>
</evidence>
<dbReference type="RefSeq" id="WP_279245309.1">
    <property type="nucleotide sequence ID" value="NZ_SHNN01000002.1"/>
</dbReference>
<comment type="caution">
    <text evidence="2">The sequence shown here is derived from an EMBL/GenBank/DDBJ whole genome shotgun (WGS) entry which is preliminary data.</text>
</comment>
<keyword evidence="3" id="KW-1185">Reference proteome</keyword>
<gene>
    <name evidence="2" type="ORF">EYC98_10575</name>
</gene>
<feature type="transmembrane region" description="Helical" evidence="1">
    <location>
        <begin position="31"/>
        <end position="48"/>
    </location>
</feature>
<dbReference type="Proteomes" id="UP001143362">
    <property type="component" value="Unassembled WGS sequence"/>
</dbReference>
<proteinExistence type="predicted"/>
<evidence type="ECO:0000256" key="1">
    <source>
        <dbReference type="SAM" id="Phobius"/>
    </source>
</evidence>
<evidence type="ECO:0000313" key="3">
    <source>
        <dbReference type="Proteomes" id="UP001143362"/>
    </source>
</evidence>
<keyword evidence="1" id="KW-0812">Transmembrane</keyword>
<reference evidence="2" key="1">
    <citation type="submission" date="2019-02" db="EMBL/GenBank/DDBJ databases">
        <authorList>
            <person name="Li S.-H."/>
        </authorList>
    </citation>
    <scope>NUCLEOTIDE SEQUENCE</scope>
    <source>
        <strain evidence="2">IMCC14734</strain>
    </source>
</reference>
<accession>A0ABT3TG77</accession>
<keyword evidence="1" id="KW-0472">Membrane</keyword>
<organism evidence="2 3">
    <name type="scientific">Candidatus Litorirhabdus singularis</name>
    <dbReference type="NCBI Taxonomy" id="2518993"/>
    <lineage>
        <taxon>Bacteria</taxon>
        <taxon>Pseudomonadati</taxon>
        <taxon>Pseudomonadota</taxon>
        <taxon>Gammaproteobacteria</taxon>
        <taxon>Cellvibrionales</taxon>
        <taxon>Halieaceae</taxon>
        <taxon>Candidatus Litorirhabdus</taxon>
    </lineage>
</organism>
<keyword evidence="1" id="KW-1133">Transmembrane helix</keyword>